<protein>
    <submittedName>
        <fullName evidence="3 4">Uncharacterized protein</fullName>
    </submittedName>
</protein>
<feature type="compositionally biased region" description="Basic and acidic residues" evidence="1">
    <location>
        <begin position="411"/>
        <end position="421"/>
    </location>
</feature>
<evidence type="ECO:0000313" key="4">
    <source>
        <dbReference type="EnsemblProtists" id="EKX50268"/>
    </source>
</evidence>
<reference evidence="4" key="3">
    <citation type="submission" date="2016-03" db="UniProtKB">
        <authorList>
            <consortium name="EnsemblProtists"/>
        </authorList>
    </citation>
    <scope>IDENTIFICATION</scope>
</reference>
<reference evidence="5" key="2">
    <citation type="submission" date="2012-11" db="EMBL/GenBank/DDBJ databases">
        <authorList>
            <person name="Kuo A."/>
            <person name="Curtis B.A."/>
            <person name="Tanifuji G."/>
            <person name="Burki F."/>
            <person name="Gruber A."/>
            <person name="Irimia M."/>
            <person name="Maruyama S."/>
            <person name="Arias M.C."/>
            <person name="Ball S.G."/>
            <person name="Gile G.H."/>
            <person name="Hirakawa Y."/>
            <person name="Hopkins J.F."/>
            <person name="Rensing S.A."/>
            <person name="Schmutz J."/>
            <person name="Symeonidi A."/>
            <person name="Elias M."/>
            <person name="Eveleigh R.J."/>
            <person name="Herman E.K."/>
            <person name="Klute M.J."/>
            <person name="Nakayama T."/>
            <person name="Obornik M."/>
            <person name="Reyes-Prieto A."/>
            <person name="Armbrust E.V."/>
            <person name="Aves S.J."/>
            <person name="Beiko R.G."/>
            <person name="Coutinho P."/>
            <person name="Dacks J.B."/>
            <person name="Durnford D.G."/>
            <person name="Fast N.M."/>
            <person name="Green B.R."/>
            <person name="Grisdale C."/>
            <person name="Hempe F."/>
            <person name="Henrissat B."/>
            <person name="Hoppner M.P."/>
            <person name="Ishida K.-I."/>
            <person name="Kim E."/>
            <person name="Koreny L."/>
            <person name="Kroth P.G."/>
            <person name="Liu Y."/>
            <person name="Malik S.-B."/>
            <person name="Maier U.G."/>
            <person name="McRose D."/>
            <person name="Mock T."/>
            <person name="Neilson J.A."/>
            <person name="Onodera N.T."/>
            <person name="Poole A.M."/>
            <person name="Pritham E.J."/>
            <person name="Richards T.A."/>
            <person name="Rocap G."/>
            <person name="Roy S.W."/>
            <person name="Sarai C."/>
            <person name="Schaack S."/>
            <person name="Shirato S."/>
            <person name="Slamovits C.H."/>
            <person name="Spencer D.F."/>
            <person name="Suzuki S."/>
            <person name="Worden A.Z."/>
            <person name="Zauner S."/>
            <person name="Barry K."/>
            <person name="Bell C."/>
            <person name="Bharti A.K."/>
            <person name="Crow J.A."/>
            <person name="Grimwood J."/>
            <person name="Kramer R."/>
            <person name="Lindquist E."/>
            <person name="Lucas S."/>
            <person name="Salamov A."/>
            <person name="McFadden G.I."/>
            <person name="Lane C.E."/>
            <person name="Keeling P.J."/>
            <person name="Gray M.W."/>
            <person name="Grigoriev I.V."/>
            <person name="Archibald J.M."/>
        </authorList>
    </citation>
    <scope>NUCLEOTIDE SEQUENCE</scope>
    <source>
        <strain evidence="5">CCMP2712</strain>
    </source>
</reference>
<keyword evidence="2" id="KW-0732">Signal</keyword>
<dbReference type="AlphaFoldDB" id="L1JQC6"/>
<dbReference type="EnsemblProtists" id="EKX50268">
    <property type="protein sequence ID" value="EKX50268"/>
    <property type="gene ID" value="GUITHDRAFT_135430"/>
</dbReference>
<evidence type="ECO:0000313" key="5">
    <source>
        <dbReference type="Proteomes" id="UP000011087"/>
    </source>
</evidence>
<reference evidence="3 5" key="1">
    <citation type="journal article" date="2012" name="Nature">
        <title>Algal genomes reveal evolutionary mosaicism and the fate of nucleomorphs.</title>
        <authorList>
            <consortium name="DOE Joint Genome Institute"/>
            <person name="Curtis B.A."/>
            <person name="Tanifuji G."/>
            <person name="Burki F."/>
            <person name="Gruber A."/>
            <person name="Irimia M."/>
            <person name="Maruyama S."/>
            <person name="Arias M.C."/>
            <person name="Ball S.G."/>
            <person name="Gile G.H."/>
            <person name="Hirakawa Y."/>
            <person name="Hopkins J.F."/>
            <person name="Kuo A."/>
            <person name="Rensing S.A."/>
            <person name="Schmutz J."/>
            <person name="Symeonidi A."/>
            <person name="Elias M."/>
            <person name="Eveleigh R.J."/>
            <person name="Herman E.K."/>
            <person name="Klute M.J."/>
            <person name="Nakayama T."/>
            <person name="Obornik M."/>
            <person name="Reyes-Prieto A."/>
            <person name="Armbrust E.V."/>
            <person name="Aves S.J."/>
            <person name="Beiko R.G."/>
            <person name="Coutinho P."/>
            <person name="Dacks J.B."/>
            <person name="Durnford D.G."/>
            <person name="Fast N.M."/>
            <person name="Green B.R."/>
            <person name="Grisdale C.J."/>
            <person name="Hempel F."/>
            <person name="Henrissat B."/>
            <person name="Hoppner M.P."/>
            <person name="Ishida K."/>
            <person name="Kim E."/>
            <person name="Koreny L."/>
            <person name="Kroth P.G."/>
            <person name="Liu Y."/>
            <person name="Malik S.B."/>
            <person name="Maier U.G."/>
            <person name="McRose D."/>
            <person name="Mock T."/>
            <person name="Neilson J.A."/>
            <person name="Onodera N.T."/>
            <person name="Poole A.M."/>
            <person name="Pritham E.J."/>
            <person name="Richards T.A."/>
            <person name="Rocap G."/>
            <person name="Roy S.W."/>
            <person name="Sarai C."/>
            <person name="Schaack S."/>
            <person name="Shirato S."/>
            <person name="Slamovits C.H."/>
            <person name="Spencer D.F."/>
            <person name="Suzuki S."/>
            <person name="Worden A.Z."/>
            <person name="Zauner S."/>
            <person name="Barry K."/>
            <person name="Bell C."/>
            <person name="Bharti A.K."/>
            <person name="Crow J.A."/>
            <person name="Grimwood J."/>
            <person name="Kramer R."/>
            <person name="Lindquist E."/>
            <person name="Lucas S."/>
            <person name="Salamov A."/>
            <person name="McFadden G.I."/>
            <person name="Lane C.E."/>
            <person name="Keeling P.J."/>
            <person name="Gray M.W."/>
            <person name="Grigoriev I.V."/>
            <person name="Archibald J.M."/>
        </authorList>
    </citation>
    <scope>NUCLEOTIDE SEQUENCE</scope>
    <source>
        <strain evidence="3 5">CCMP2712</strain>
    </source>
</reference>
<evidence type="ECO:0000256" key="1">
    <source>
        <dbReference type="SAM" id="MobiDB-lite"/>
    </source>
</evidence>
<feature type="region of interest" description="Disordered" evidence="1">
    <location>
        <begin position="404"/>
        <end position="429"/>
    </location>
</feature>
<dbReference type="Proteomes" id="UP000011087">
    <property type="component" value="Unassembled WGS sequence"/>
</dbReference>
<dbReference type="HOGENOM" id="CLU_640051_0_0_1"/>
<keyword evidence="5" id="KW-1185">Reference proteome</keyword>
<name>L1JQC6_GUITC</name>
<sequence>MRGMWAVGAVGMANLLLSLWLSPRMSSEPEERWRNLRVPRGSVKVYVQSSSAPSGTIEFRQLHIRRNDRRNILVEVEISIMNGMVEGAPRTDGRSQSDLLQQFQLLSKGADEDGKEVLVYRSLSNLTRATKARDQVLHVMNMSDPYRYKIDYEVFYLDAESAFNNKRIMASGVITSGDYEYRRMFASPSTVHSAAHGLTFELEAKSSPVMVSLLRTRGLASFQRGPLTPPLHIRVYLSTEDKDVAARKWRLIGEMFDTPLSSSWDLSDLPIEPFYIASGQRVSLSIHTDHPLGLSVAVPSFEGMASEIEARTHGSLLVPQWLSMMTESRPAGVHEDEWVRVLPGAVLDFEPLLEARPQQLRCFIGMIQYSILGEEGDYRQGGMAKLFREHVVWFNSHTQVLAAPETKRRHAREEERKRESKSAQAFCFQ</sequence>
<organism evidence="3">
    <name type="scientific">Guillardia theta (strain CCMP2712)</name>
    <name type="common">Cryptophyte</name>
    <dbReference type="NCBI Taxonomy" id="905079"/>
    <lineage>
        <taxon>Eukaryota</taxon>
        <taxon>Cryptophyceae</taxon>
        <taxon>Pyrenomonadales</taxon>
        <taxon>Geminigeraceae</taxon>
        <taxon>Guillardia</taxon>
    </lineage>
</organism>
<dbReference type="EMBL" id="JH992979">
    <property type="protein sequence ID" value="EKX50268.1"/>
    <property type="molecule type" value="Genomic_DNA"/>
</dbReference>
<dbReference type="GeneID" id="17306772"/>
<feature type="chain" id="PRO_5008771622" evidence="2">
    <location>
        <begin position="28"/>
        <end position="429"/>
    </location>
</feature>
<evidence type="ECO:0000313" key="3">
    <source>
        <dbReference type="EMBL" id="EKX50268.1"/>
    </source>
</evidence>
<accession>L1JQC6</accession>
<gene>
    <name evidence="3" type="ORF">GUITHDRAFT_135430</name>
</gene>
<dbReference type="KEGG" id="gtt:GUITHDRAFT_135430"/>
<feature type="signal peptide" evidence="2">
    <location>
        <begin position="1"/>
        <end position="27"/>
    </location>
</feature>
<evidence type="ECO:0000256" key="2">
    <source>
        <dbReference type="SAM" id="SignalP"/>
    </source>
</evidence>
<proteinExistence type="predicted"/>
<dbReference type="RefSeq" id="XP_005837248.1">
    <property type="nucleotide sequence ID" value="XM_005837191.1"/>
</dbReference>
<dbReference type="PaxDb" id="55529-EKX50268"/>